<dbReference type="PANTHER" id="PTHR37162">
    <property type="entry name" value="HAT FAMILY DIMERISATION DOMAINCONTAINING PROTEIN-RELATED"/>
    <property type="match status" value="1"/>
</dbReference>
<evidence type="ECO:0000313" key="2">
    <source>
        <dbReference type="Proteomes" id="UP001162156"/>
    </source>
</evidence>
<protein>
    <recommendedName>
        <fullName evidence="3">DUF4371 domain-containing protein</fullName>
    </recommendedName>
</protein>
<comment type="caution">
    <text evidence="1">The sequence shown here is derived from an EMBL/GenBank/DDBJ whole genome shotgun (WGS) entry which is preliminary data.</text>
</comment>
<dbReference type="AlphaFoldDB" id="A0AAV8Y105"/>
<dbReference type="InterPro" id="IPR012337">
    <property type="entry name" value="RNaseH-like_sf"/>
</dbReference>
<name>A0AAV8Y105_9CUCU</name>
<proteinExistence type="predicted"/>
<evidence type="ECO:0008006" key="3">
    <source>
        <dbReference type="Google" id="ProtNLM"/>
    </source>
</evidence>
<dbReference type="EMBL" id="JANEYF010002643">
    <property type="protein sequence ID" value="KAJ8943846.1"/>
    <property type="molecule type" value="Genomic_DNA"/>
</dbReference>
<reference evidence="1" key="1">
    <citation type="journal article" date="2023" name="Insect Mol. Biol.">
        <title>Genome sequencing provides insights into the evolution of gene families encoding plant cell wall-degrading enzymes in longhorned beetles.</title>
        <authorList>
            <person name="Shin N.R."/>
            <person name="Okamura Y."/>
            <person name="Kirsch R."/>
            <person name="Pauchet Y."/>
        </authorList>
    </citation>
    <scope>NUCLEOTIDE SEQUENCE</scope>
    <source>
        <strain evidence="1">RBIC_L_NR</strain>
    </source>
</reference>
<accession>A0AAV8Y105</accession>
<evidence type="ECO:0000313" key="1">
    <source>
        <dbReference type="EMBL" id="KAJ8943846.1"/>
    </source>
</evidence>
<sequence>MAELKAVSFIMEHNLPISLLDHLTPLCKSMFPDSNIARKMLCGRTKGSGIIFNVFKQQSFENIVLHLKKYPFSLIVDETTDVSVAKSLAIVARYCKDDCLVNSIFFSFLHVKSAKAEDVASAISTLITSNDIPAKDFLEFGADNASVMMGRIGGVGARLKELNHNLFVMGCVYHSFNLCSSKASEKLPRSVEEFVRDVSNYFSNSAKRIEAFEEFQEYSQTARHRLLRFCITRWLSMQMVVNRILEQWSALKLFFIAEVADENSLHKAKSILDAFNNPIFHIYLYFLSYILKIINDMNLEFQSVELKLFILASRLRVMYKTVLKSFMKKAVLNNTKLSKIDPSKPEHFLPLEEIYVGTSK</sequence>
<gene>
    <name evidence="1" type="ORF">NQ314_009613</name>
</gene>
<dbReference type="SUPFAM" id="SSF53098">
    <property type="entry name" value="Ribonuclease H-like"/>
    <property type="match status" value="1"/>
</dbReference>
<organism evidence="1 2">
    <name type="scientific">Rhamnusium bicolor</name>
    <dbReference type="NCBI Taxonomy" id="1586634"/>
    <lineage>
        <taxon>Eukaryota</taxon>
        <taxon>Metazoa</taxon>
        <taxon>Ecdysozoa</taxon>
        <taxon>Arthropoda</taxon>
        <taxon>Hexapoda</taxon>
        <taxon>Insecta</taxon>
        <taxon>Pterygota</taxon>
        <taxon>Neoptera</taxon>
        <taxon>Endopterygota</taxon>
        <taxon>Coleoptera</taxon>
        <taxon>Polyphaga</taxon>
        <taxon>Cucujiformia</taxon>
        <taxon>Chrysomeloidea</taxon>
        <taxon>Cerambycidae</taxon>
        <taxon>Lepturinae</taxon>
        <taxon>Rhagiini</taxon>
        <taxon>Rhamnusium</taxon>
    </lineage>
</organism>
<keyword evidence="2" id="KW-1185">Reference proteome</keyword>
<dbReference type="Proteomes" id="UP001162156">
    <property type="component" value="Unassembled WGS sequence"/>
</dbReference>
<dbReference type="PANTHER" id="PTHR37162:SF1">
    <property type="entry name" value="BED-TYPE DOMAIN-CONTAINING PROTEIN"/>
    <property type="match status" value="1"/>
</dbReference>